<dbReference type="EMBL" id="LR796606">
    <property type="protein sequence ID" value="CAB4153654.1"/>
    <property type="molecule type" value="Genomic_DNA"/>
</dbReference>
<organism evidence="1">
    <name type="scientific">uncultured Caudovirales phage</name>
    <dbReference type="NCBI Taxonomy" id="2100421"/>
    <lineage>
        <taxon>Viruses</taxon>
        <taxon>Duplodnaviria</taxon>
        <taxon>Heunggongvirae</taxon>
        <taxon>Uroviricota</taxon>
        <taxon>Caudoviricetes</taxon>
        <taxon>Peduoviridae</taxon>
        <taxon>Maltschvirus</taxon>
        <taxon>Maltschvirus maltsch</taxon>
    </lineage>
</organism>
<gene>
    <name evidence="1" type="ORF">UFOVP627_33</name>
</gene>
<accession>A0A6J5N3J5</accession>
<name>A0A6J5N3J5_9CAUD</name>
<protein>
    <submittedName>
        <fullName evidence="1">Uncharacterized protein</fullName>
    </submittedName>
</protein>
<proteinExistence type="predicted"/>
<reference evidence="1" key="1">
    <citation type="submission" date="2020-04" db="EMBL/GenBank/DDBJ databases">
        <authorList>
            <person name="Chiriac C."/>
            <person name="Salcher M."/>
            <person name="Ghai R."/>
            <person name="Kavagutti S V."/>
        </authorList>
    </citation>
    <scope>NUCLEOTIDE SEQUENCE</scope>
</reference>
<sequence>MSEYLNNIRYKLVTTLDGTESVYLDDASSDIPKKILYSDFSSSISSISSGNIVFVQSKSDLPTAVSGVITLSANKTYFFTTIVDLTGDRLVCGANTTILGGSSENCVIKSTGLSSSTALITSVYSLPIRNITITHGTALNLDGDGTTTALDWFGVNFTDCAVVGTIKDYTNFIMQDSAFLNSGGMTLDGSIGTVGFTQCLFDLASTTTGITIASTANITRRFRIIYSSFVTLSGETSLNVSASATISNERYILDTVNFSGGGTYITGVNETSNKSLFINCVGITNTAVNGQLYMQDNATATTISASNTFYKVLGTTTASADNAKYTHTNNRLTNDAAISRKYLIQCSVSFTSGASHVCEFGFYDSKLGAVRTPSRTKATSNGGGRAENIHMACVVSHTLGDYLEIHCSNNTSAQNITVTEMNFVITEIK</sequence>
<evidence type="ECO:0000313" key="1">
    <source>
        <dbReference type="EMBL" id="CAB4153654.1"/>
    </source>
</evidence>